<name>A0A9N9EXG0_9GLOM</name>
<evidence type="ECO:0000313" key="2">
    <source>
        <dbReference type="Proteomes" id="UP000789570"/>
    </source>
</evidence>
<dbReference type="Proteomes" id="UP000789570">
    <property type="component" value="Unassembled WGS sequence"/>
</dbReference>
<keyword evidence="2" id="KW-1185">Reference proteome</keyword>
<evidence type="ECO:0000313" key="1">
    <source>
        <dbReference type="EMBL" id="CAG8497704.1"/>
    </source>
</evidence>
<reference evidence="1" key="1">
    <citation type="submission" date="2021-06" db="EMBL/GenBank/DDBJ databases">
        <authorList>
            <person name="Kallberg Y."/>
            <person name="Tangrot J."/>
            <person name="Rosling A."/>
        </authorList>
    </citation>
    <scope>NUCLEOTIDE SEQUENCE</scope>
    <source>
        <strain evidence="1">UK204</strain>
    </source>
</reference>
<protein>
    <submittedName>
        <fullName evidence="1">8126_t:CDS:1</fullName>
    </submittedName>
</protein>
<dbReference type="OrthoDB" id="2433578at2759"/>
<comment type="caution">
    <text evidence="1">The sequence shown here is derived from an EMBL/GenBank/DDBJ whole genome shotgun (WGS) entry which is preliminary data.</text>
</comment>
<sequence>MSFTFICWSLFPLGLERPSFGKSKFPVDNEEELQNLTLQDNEALAGAREIRHYWDSTPPKKNIHIIIKPPATGKYYQRTLFELTFHQIDEIYKKITQPAIETISISKVSSENFRLFKAHLNFKLKTVFFDNLPTPSKVSIQAFKWIEKQSEPVYKEEYMNWLRENIPLTGHRVWHDVEINKQLLNYKNPRLPFIIHGGTDVVVVNDFDIKEMFVFDSLTSNDRKVFGILSNLIDDWHILWLLRDRSGVDMEDTSIIIPGSIRVKLDTLLPVHTSLIDDVARMEDVYDVMSKEEIWRHKAGIASDIVRNMPSFMSIDAEV</sequence>
<dbReference type="AlphaFoldDB" id="A0A9N9EXG0"/>
<dbReference type="EMBL" id="CAJVPQ010000625">
    <property type="protein sequence ID" value="CAG8497704.1"/>
    <property type="molecule type" value="Genomic_DNA"/>
</dbReference>
<organism evidence="1 2">
    <name type="scientific">Funneliformis caledonium</name>
    <dbReference type="NCBI Taxonomy" id="1117310"/>
    <lineage>
        <taxon>Eukaryota</taxon>
        <taxon>Fungi</taxon>
        <taxon>Fungi incertae sedis</taxon>
        <taxon>Mucoromycota</taxon>
        <taxon>Glomeromycotina</taxon>
        <taxon>Glomeromycetes</taxon>
        <taxon>Glomerales</taxon>
        <taxon>Glomeraceae</taxon>
        <taxon>Funneliformis</taxon>
    </lineage>
</organism>
<gene>
    <name evidence="1" type="ORF">FCALED_LOCUS3542</name>
</gene>
<accession>A0A9N9EXG0</accession>
<proteinExistence type="predicted"/>